<evidence type="ECO:0000313" key="2">
    <source>
        <dbReference type="EMBL" id="AXR78967.1"/>
    </source>
</evidence>
<evidence type="ECO:0000259" key="1">
    <source>
        <dbReference type="PROSITE" id="PS50158"/>
    </source>
</evidence>
<reference evidence="3" key="1">
    <citation type="submission" date="2017-10" db="EMBL/GenBank/DDBJ databases">
        <title>Phenotypic and genomic properties of facultatively anaerobic sulfur-reducing natronoarchaea from hypersaline soda lakes.</title>
        <authorList>
            <person name="Sorokin D.Y."/>
            <person name="Kublanov I.V."/>
            <person name="Roman P."/>
            <person name="Sinninghe Damste J.S."/>
            <person name="Golyshin P.N."/>
            <person name="Rojo D."/>
            <person name="Ciordia S."/>
            <person name="Mena Md.C."/>
            <person name="Ferrer M."/>
            <person name="Messina E."/>
            <person name="Smedile F."/>
            <person name="La Spada G."/>
            <person name="La Cono V."/>
            <person name="Yakimov M.M."/>
        </authorList>
    </citation>
    <scope>NUCLEOTIDE SEQUENCE [LARGE SCALE GENOMIC DNA]</scope>
    <source>
        <strain evidence="3">AArc1</strain>
    </source>
</reference>
<proteinExistence type="predicted"/>
<dbReference type="Proteomes" id="UP000258707">
    <property type="component" value="Chromosome"/>
</dbReference>
<sequence length="372" mass="41232">MMSNGCGFCGQQGHNVDHCPERLEAYHGRPADQDLDLWVLGADGDVWHAAGSFNGHEHACLCGTDVETPLEWSTEDLRWAPDRYADVPVCRECVATLEGTRAETVPDDVAFQTAREIVTDGGEEVDRFTDLPVPDRFFLQISSAEIDYRVEDWERDEIRFSAQNVPGGKFGFEIAAAYSYAGYDCKQHFLLDVEGAVALRKALGEALEARGYDPETGEREIVTDGGQCVDDTEAEAEALVELFNEAAADHSPDLEWFAMGLVHESMEKCFVLEAQEYIDPDGLDALRDAGRTVRYIEAYQKPPKDEVYCQIEIPVHGDRGRTLHTDTDDEDVQTDGGLEEIFRRETIVATDDGIAVGDAAVPRSRTREGGDN</sequence>
<dbReference type="PROSITE" id="PS50158">
    <property type="entry name" value="ZF_CCHC"/>
    <property type="match status" value="1"/>
</dbReference>
<feature type="domain" description="CCHC-type" evidence="1">
    <location>
        <begin position="6"/>
        <end position="21"/>
    </location>
</feature>
<dbReference type="GO" id="GO:0008270">
    <property type="term" value="F:zinc ion binding"/>
    <property type="evidence" value="ECO:0007669"/>
    <property type="project" value="InterPro"/>
</dbReference>
<gene>
    <name evidence="2" type="ORF">AArc1_2654</name>
</gene>
<name>A0A346PHH2_9EURY</name>
<organism evidence="2 3">
    <name type="scientific">Natrarchaeobaculum sulfurireducens</name>
    <dbReference type="NCBI Taxonomy" id="2044521"/>
    <lineage>
        <taxon>Archaea</taxon>
        <taxon>Methanobacteriati</taxon>
        <taxon>Methanobacteriota</taxon>
        <taxon>Stenosarchaea group</taxon>
        <taxon>Halobacteria</taxon>
        <taxon>Halobacteriales</taxon>
        <taxon>Natrialbaceae</taxon>
        <taxon>Natrarchaeobaculum</taxon>
    </lineage>
</organism>
<protein>
    <recommendedName>
        <fullName evidence="1">CCHC-type domain-containing protein</fullName>
    </recommendedName>
</protein>
<dbReference type="InterPro" id="IPR001878">
    <property type="entry name" value="Znf_CCHC"/>
</dbReference>
<accession>A0A346PHH2</accession>
<dbReference type="AlphaFoldDB" id="A0A346PHH2"/>
<evidence type="ECO:0000313" key="3">
    <source>
        <dbReference type="Proteomes" id="UP000258707"/>
    </source>
</evidence>
<dbReference type="KEGG" id="nan:AArc1_2654"/>
<dbReference type="EMBL" id="CP024047">
    <property type="protein sequence ID" value="AXR78967.1"/>
    <property type="molecule type" value="Genomic_DNA"/>
</dbReference>
<dbReference type="GO" id="GO:0003676">
    <property type="term" value="F:nucleic acid binding"/>
    <property type="evidence" value="ECO:0007669"/>
    <property type="project" value="InterPro"/>
</dbReference>